<feature type="non-terminal residue" evidence="1">
    <location>
        <position position="1"/>
    </location>
</feature>
<dbReference type="AlphaFoldDB" id="A0A699IED4"/>
<evidence type="ECO:0008006" key="2">
    <source>
        <dbReference type="Google" id="ProtNLM"/>
    </source>
</evidence>
<dbReference type="PANTHER" id="PTHR11439">
    <property type="entry name" value="GAG-POL-RELATED RETROTRANSPOSON"/>
    <property type="match status" value="1"/>
</dbReference>
<evidence type="ECO:0000313" key="1">
    <source>
        <dbReference type="EMBL" id="GEZ58578.1"/>
    </source>
</evidence>
<dbReference type="PANTHER" id="PTHR11439:SF496">
    <property type="entry name" value="RNA-DIRECTED DNA POLYMERASE"/>
    <property type="match status" value="1"/>
</dbReference>
<dbReference type="CDD" id="cd09272">
    <property type="entry name" value="RNase_HI_RT_Ty1"/>
    <property type="match status" value="1"/>
</dbReference>
<accession>A0A699IED4</accession>
<comment type="caution">
    <text evidence="1">The sequence shown here is derived from an EMBL/GenBank/DDBJ whole genome shotgun (WGS) entry which is preliminary data.</text>
</comment>
<organism evidence="1">
    <name type="scientific">Tanacetum cinerariifolium</name>
    <name type="common">Dalmatian daisy</name>
    <name type="synonym">Chrysanthemum cinerariifolium</name>
    <dbReference type="NCBI Taxonomy" id="118510"/>
    <lineage>
        <taxon>Eukaryota</taxon>
        <taxon>Viridiplantae</taxon>
        <taxon>Streptophyta</taxon>
        <taxon>Embryophyta</taxon>
        <taxon>Tracheophyta</taxon>
        <taxon>Spermatophyta</taxon>
        <taxon>Magnoliopsida</taxon>
        <taxon>eudicotyledons</taxon>
        <taxon>Gunneridae</taxon>
        <taxon>Pentapetalae</taxon>
        <taxon>asterids</taxon>
        <taxon>campanulids</taxon>
        <taxon>Asterales</taxon>
        <taxon>Asteraceae</taxon>
        <taxon>Asteroideae</taxon>
        <taxon>Anthemideae</taxon>
        <taxon>Anthemidinae</taxon>
        <taxon>Tanacetum</taxon>
    </lineage>
</organism>
<sequence>AALSDPKFDKWLEAMNTKMQSMKDNQVWVLVDLPPNGRIVGSKSIFKKKTDMDGNKFWMENSKKGYTPMIEKPDYRKSQGAKTPSGVQSMQRVPYASAIVQSYMVLVYGAKPKSELKVSCYVDASFQTDKDDTKSQTGYVFVLNVRAMDWKSAKQSTAMSFTKAEYATAAQASMKAVWMRKFIDGLGNVMPLNKRPMEMLCDNELAIAITNDPGIFKGARHF</sequence>
<reference evidence="1" key="1">
    <citation type="journal article" date="2019" name="Sci. Rep.">
        <title>Draft genome of Tanacetum cinerariifolium, the natural source of mosquito coil.</title>
        <authorList>
            <person name="Yamashiro T."/>
            <person name="Shiraishi A."/>
            <person name="Satake H."/>
            <person name="Nakayama K."/>
        </authorList>
    </citation>
    <scope>NUCLEOTIDE SEQUENCE</scope>
</reference>
<name>A0A699IED4_TANCI</name>
<gene>
    <name evidence="1" type="ORF">Tci_530551</name>
</gene>
<proteinExistence type="predicted"/>
<protein>
    <recommendedName>
        <fullName evidence="2">Retrotransposon protein, putative, Ty1-copia subclass</fullName>
    </recommendedName>
</protein>
<dbReference type="EMBL" id="BKCJ010297080">
    <property type="protein sequence ID" value="GEZ58578.1"/>
    <property type="molecule type" value="Genomic_DNA"/>
</dbReference>